<dbReference type="SUPFAM" id="SSF53955">
    <property type="entry name" value="Lysozyme-like"/>
    <property type="match status" value="1"/>
</dbReference>
<evidence type="ECO:0000256" key="22">
    <source>
        <dbReference type="ARBA" id="ARBA00023316"/>
    </source>
</evidence>
<keyword evidence="12" id="KW-0808">Transferase</keyword>
<dbReference type="SUPFAM" id="SSF56601">
    <property type="entry name" value="beta-lactamase/transpeptidase-like"/>
    <property type="match status" value="1"/>
</dbReference>
<dbReference type="InterPro" id="IPR023346">
    <property type="entry name" value="Lysozyme-like_dom_sf"/>
</dbReference>
<keyword evidence="18" id="KW-1133">Transmembrane helix</keyword>
<comment type="subcellular location">
    <subcellularLocation>
        <location evidence="1">Cell inner membrane</location>
        <topology evidence="1">Single-pass type II membrane protein</topology>
    </subcellularLocation>
</comment>
<sequence length="772" mass="83972">MGKRPWWRVAAWLALGLGSVLLVATAGVYATLPDLDELTHYQPKQPLRIFSADGELLQEFGSERRRVVPLADIPPLMRDALLAVEDDGFYSHQGISVLGIGRALLANLGESRSQGASTITQQLARDLYLSKKKTYTRKFVEVLLALKIESRLSKDEILQIYMNQIYLGQRAYGFEAAANTYFGKSLKQLSLAEASMLAGLPKNPYYANPIQNFERAKRRQAVVLGRMVDTGRIQQAAADQALAEPLQLRRVQERPIHAEYAAEMVRQSLYEQYGEAAYTRGFSVKTTLQSDAQIAAYKALRRALVDFDRRQAWRGPLGYVPISSDDESIEQALSAASQDHQDLDDLRVAVVTEASPRQLQLALLSGEVIRIEGEGLRQALPGLSANAAPQLKLRRGAVVRVQALPAARGSSSTAQWRVAQAPEVEGAVVALEPASGKLVALVGGFDFARNQFNHATQAMRQPGSSFKPLLYSAALEDGAYPGTVVEDAPLVYGDWEPKNSDGLFDGPITLRQALARSRNMVSIRLIETIGPERARQWAGKLGLDTRQQPANLTLALGSGTATPLQMASAYAAFANGGYLLKPWLIERITDASGQVLFEAPAAQLSESNRAISERNAFVTSTMLQEVMRSGTAARASGQLRRDDLYGKTGTTNQAMDAWFVGFQKQVVAAVWLGYAQPRSLGDRESGGGLALPVWIDFMNVALRNTPLQPLQAPSQGLVMSEGPQGPEWLFAEFAQDGAWHYLGSNGAPQRASAASAAEAAEVPHNASSDVEP</sequence>
<evidence type="ECO:0000256" key="13">
    <source>
        <dbReference type="ARBA" id="ARBA00022692"/>
    </source>
</evidence>
<dbReference type="EC" id="3.4.16.4" evidence="5"/>
<evidence type="ECO:0000256" key="15">
    <source>
        <dbReference type="ARBA" id="ARBA00022960"/>
    </source>
</evidence>
<keyword evidence="16" id="KW-0735">Signal-anchor</keyword>
<comment type="similarity">
    <text evidence="4">In the N-terminal section; belongs to the glycosyltransferase 51 family.</text>
</comment>
<evidence type="ECO:0000256" key="11">
    <source>
        <dbReference type="ARBA" id="ARBA00022676"/>
    </source>
</evidence>
<evidence type="ECO:0000256" key="14">
    <source>
        <dbReference type="ARBA" id="ARBA00022801"/>
    </source>
</evidence>
<dbReference type="PANTHER" id="PTHR32282:SF27">
    <property type="entry name" value="PENICILLIN-BINDING PROTEIN 1A"/>
    <property type="match status" value="1"/>
</dbReference>
<comment type="caution">
    <text evidence="30">The sequence shown here is derived from an EMBL/GenBank/DDBJ whole genome shotgun (WGS) entry which is preliminary data.</text>
</comment>
<keyword evidence="10" id="KW-0645">Protease</keyword>
<evidence type="ECO:0000256" key="25">
    <source>
        <dbReference type="ARBA" id="ARBA00049902"/>
    </source>
</evidence>
<keyword evidence="19" id="KW-0472">Membrane</keyword>
<evidence type="ECO:0000256" key="16">
    <source>
        <dbReference type="ARBA" id="ARBA00022968"/>
    </source>
</evidence>
<dbReference type="Gene3D" id="3.40.710.10">
    <property type="entry name" value="DD-peptidase/beta-lactamase superfamily"/>
    <property type="match status" value="2"/>
</dbReference>
<evidence type="ECO:0000259" key="29">
    <source>
        <dbReference type="Pfam" id="PF17092"/>
    </source>
</evidence>
<dbReference type="Proteomes" id="UP001606099">
    <property type="component" value="Unassembled WGS sequence"/>
</dbReference>
<reference evidence="30 31" key="1">
    <citation type="submission" date="2024-08" db="EMBL/GenBank/DDBJ databases">
        <authorList>
            <person name="Lu H."/>
        </authorList>
    </citation>
    <scope>NUCLEOTIDE SEQUENCE [LARGE SCALE GENOMIC DNA]</scope>
    <source>
        <strain evidence="30 31">BYS180W</strain>
    </source>
</reference>
<protein>
    <recommendedName>
        <fullName evidence="6">Penicillin-binding protein 1A</fullName>
        <ecNumber evidence="24">2.4.99.28</ecNumber>
        <ecNumber evidence="5">3.4.16.4</ecNumber>
    </recommendedName>
</protein>
<organism evidence="30 31">
    <name type="scientific">Roseateles rivi</name>
    <dbReference type="NCBI Taxonomy" id="3299028"/>
    <lineage>
        <taxon>Bacteria</taxon>
        <taxon>Pseudomonadati</taxon>
        <taxon>Pseudomonadota</taxon>
        <taxon>Betaproteobacteria</taxon>
        <taxon>Burkholderiales</taxon>
        <taxon>Sphaerotilaceae</taxon>
        <taxon>Roseateles</taxon>
    </lineage>
</organism>
<comment type="catalytic activity">
    <reaction evidence="25">
        <text>[GlcNAc-(1-&gt;4)-Mur2Ac(oyl-L-Ala-gamma-D-Glu-L-Lys-D-Ala-D-Ala)](n)-di-trans,octa-cis-undecaprenyl diphosphate + beta-D-GlcNAc-(1-&gt;4)-Mur2Ac(oyl-L-Ala-gamma-D-Glu-L-Lys-D-Ala-D-Ala)-di-trans,octa-cis-undecaprenyl diphosphate = [GlcNAc-(1-&gt;4)-Mur2Ac(oyl-L-Ala-gamma-D-Glu-L-Lys-D-Ala-D-Ala)](n+1)-di-trans,octa-cis-undecaprenyl diphosphate + di-trans,octa-cis-undecaprenyl diphosphate + H(+)</text>
        <dbReference type="Rhea" id="RHEA:23708"/>
        <dbReference type="Rhea" id="RHEA-COMP:9602"/>
        <dbReference type="Rhea" id="RHEA-COMP:9603"/>
        <dbReference type="ChEBI" id="CHEBI:15378"/>
        <dbReference type="ChEBI" id="CHEBI:58405"/>
        <dbReference type="ChEBI" id="CHEBI:60033"/>
        <dbReference type="ChEBI" id="CHEBI:78435"/>
        <dbReference type="EC" id="2.4.99.28"/>
    </reaction>
</comment>
<dbReference type="RefSeq" id="WP_394462101.1">
    <property type="nucleotide sequence ID" value="NZ_JBIGHZ010000005.1"/>
</dbReference>
<evidence type="ECO:0000256" key="17">
    <source>
        <dbReference type="ARBA" id="ARBA00022984"/>
    </source>
</evidence>
<feature type="domain" description="Penicillin-binding protein transpeptidase" evidence="27">
    <location>
        <begin position="426"/>
        <end position="670"/>
    </location>
</feature>
<dbReference type="Pfam" id="PF17092">
    <property type="entry name" value="PCB_OB"/>
    <property type="match status" value="1"/>
</dbReference>
<evidence type="ECO:0000256" key="24">
    <source>
        <dbReference type="ARBA" id="ARBA00044770"/>
    </source>
</evidence>
<gene>
    <name evidence="30" type="ORF">ACG0Z6_13070</name>
</gene>
<keyword evidence="9" id="KW-0121">Carboxypeptidase</keyword>
<evidence type="ECO:0000256" key="19">
    <source>
        <dbReference type="ARBA" id="ARBA00023136"/>
    </source>
</evidence>
<dbReference type="InterPro" id="IPR001264">
    <property type="entry name" value="Glyco_trans_51"/>
</dbReference>
<accession>A0ABW7FXU9</accession>
<evidence type="ECO:0000259" key="27">
    <source>
        <dbReference type="Pfam" id="PF00905"/>
    </source>
</evidence>
<keyword evidence="31" id="KW-1185">Reference proteome</keyword>
<evidence type="ECO:0000256" key="8">
    <source>
        <dbReference type="ARBA" id="ARBA00022519"/>
    </source>
</evidence>
<dbReference type="InterPro" id="IPR012338">
    <property type="entry name" value="Beta-lactam/transpept-like"/>
</dbReference>
<keyword evidence="22" id="KW-0961">Cell wall biogenesis/degradation</keyword>
<dbReference type="Pfam" id="PF00912">
    <property type="entry name" value="Transgly"/>
    <property type="match status" value="1"/>
</dbReference>
<evidence type="ECO:0000259" key="28">
    <source>
        <dbReference type="Pfam" id="PF00912"/>
    </source>
</evidence>
<dbReference type="EMBL" id="JBIGHZ010000005">
    <property type="protein sequence ID" value="MFG6449164.1"/>
    <property type="molecule type" value="Genomic_DNA"/>
</dbReference>
<evidence type="ECO:0000256" key="1">
    <source>
        <dbReference type="ARBA" id="ARBA00004249"/>
    </source>
</evidence>
<evidence type="ECO:0000256" key="21">
    <source>
        <dbReference type="ARBA" id="ARBA00023268"/>
    </source>
</evidence>
<keyword evidence="20" id="KW-0046">Antibiotic resistance</keyword>
<keyword evidence="7" id="KW-1003">Cell membrane</keyword>
<dbReference type="Pfam" id="PF00905">
    <property type="entry name" value="Transpeptidase"/>
    <property type="match status" value="1"/>
</dbReference>
<evidence type="ECO:0000256" key="23">
    <source>
        <dbReference type="ARBA" id="ARBA00034000"/>
    </source>
</evidence>
<feature type="compositionally biased region" description="Low complexity" evidence="26">
    <location>
        <begin position="751"/>
        <end position="760"/>
    </location>
</feature>
<evidence type="ECO:0000256" key="20">
    <source>
        <dbReference type="ARBA" id="ARBA00023251"/>
    </source>
</evidence>
<evidence type="ECO:0000313" key="31">
    <source>
        <dbReference type="Proteomes" id="UP001606099"/>
    </source>
</evidence>
<evidence type="ECO:0000256" key="7">
    <source>
        <dbReference type="ARBA" id="ARBA00022475"/>
    </source>
</evidence>
<feature type="region of interest" description="Disordered" evidence="26">
    <location>
        <begin position="746"/>
        <end position="772"/>
    </location>
</feature>
<proteinExistence type="inferred from homology"/>
<keyword evidence="21" id="KW-0511">Multifunctional enzyme</keyword>
<feature type="domain" description="Glycosyl transferase family 51" evidence="28">
    <location>
        <begin position="54"/>
        <end position="227"/>
    </location>
</feature>
<evidence type="ECO:0000256" key="18">
    <source>
        <dbReference type="ARBA" id="ARBA00022989"/>
    </source>
</evidence>
<comment type="pathway">
    <text evidence="2">Cell wall biogenesis; peptidoglycan biosynthesis.</text>
</comment>
<dbReference type="NCBIfam" id="TIGR02074">
    <property type="entry name" value="PBP_1a_fam"/>
    <property type="match status" value="1"/>
</dbReference>
<name>A0ABW7FXU9_9BURK</name>
<keyword evidence="14" id="KW-0378">Hydrolase</keyword>
<comment type="catalytic activity">
    <reaction evidence="23">
        <text>Preferential cleavage: (Ac)2-L-Lys-D-Ala-|-D-Ala. Also transpeptidation of peptidyl-alanyl moieties that are N-acyl substituents of D-alanine.</text>
        <dbReference type="EC" id="3.4.16.4"/>
    </reaction>
</comment>
<evidence type="ECO:0000256" key="3">
    <source>
        <dbReference type="ARBA" id="ARBA00007090"/>
    </source>
</evidence>
<evidence type="ECO:0000313" key="30">
    <source>
        <dbReference type="EMBL" id="MFG6449164.1"/>
    </source>
</evidence>
<keyword evidence="17" id="KW-0573">Peptidoglycan synthesis</keyword>
<dbReference type="PANTHER" id="PTHR32282">
    <property type="entry name" value="BINDING PROTEIN TRANSPEPTIDASE, PUTATIVE-RELATED"/>
    <property type="match status" value="1"/>
</dbReference>
<dbReference type="InterPro" id="IPR001460">
    <property type="entry name" value="PCN-bd_Tpept"/>
</dbReference>
<keyword evidence="15" id="KW-0133">Cell shape</keyword>
<evidence type="ECO:0000256" key="5">
    <source>
        <dbReference type="ARBA" id="ARBA00012448"/>
    </source>
</evidence>
<dbReference type="InterPro" id="IPR031376">
    <property type="entry name" value="PCB_OB"/>
</dbReference>
<dbReference type="Gene3D" id="1.10.3810.10">
    <property type="entry name" value="Biosynthetic peptidoglycan transglycosylase-like"/>
    <property type="match status" value="1"/>
</dbReference>
<keyword evidence="13" id="KW-0812">Transmembrane</keyword>
<evidence type="ECO:0000256" key="12">
    <source>
        <dbReference type="ARBA" id="ARBA00022679"/>
    </source>
</evidence>
<feature type="domain" description="Penicillin-binding protein OB-like" evidence="29">
    <location>
        <begin position="313"/>
        <end position="424"/>
    </location>
</feature>
<evidence type="ECO:0000256" key="9">
    <source>
        <dbReference type="ARBA" id="ARBA00022645"/>
    </source>
</evidence>
<evidence type="ECO:0000256" key="26">
    <source>
        <dbReference type="SAM" id="MobiDB-lite"/>
    </source>
</evidence>
<evidence type="ECO:0000256" key="10">
    <source>
        <dbReference type="ARBA" id="ARBA00022670"/>
    </source>
</evidence>
<dbReference type="InterPro" id="IPR036950">
    <property type="entry name" value="PBP_transglycosylase"/>
</dbReference>
<keyword evidence="11" id="KW-0328">Glycosyltransferase</keyword>
<dbReference type="EC" id="2.4.99.28" evidence="24"/>
<comment type="similarity">
    <text evidence="3">In the C-terminal section; belongs to the transpeptidase family.</text>
</comment>
<evidence type="ECO:0000256" key="4">
    <source>
        <dbReference type="ARBA" id="ARBA00007739"/>
    </source>
</evidence>
<dbReference type="InterPro" id="IPR050396">
    <property type="entry name" value="Glycosyltr_51/Transpeptidase"/>
</dbReference>
<keyword evidence="8" id="KW-0997">Cell inner membrane</keyword>
<evidence type="ECO:0000256" key="6">
    <source>
        <dbReference type="ARBA" id="ARBA00018638"/>
    </source>
</evidence>
<evidence type="ECO:0000256" key="2">
    <source>
        <dbReference type="ARBA" id="ARBA00004752"/>
    </source>
</evidence>